<dbReference type="AlphaFoldDB" id="A0A8G0LKT2"/>
<evidence type="ECO:0000313" key="1">
    <source>
        <dbReference type="EMBL" id="QYT03857.1"/>
    </source>
</evidence>
<proteinExistence type="predicted"/>
<dbReference type="EMBL" id="CP075869">
    <property type="protein sequence ID" value="QYT03857.1"/>
    <property type="molecule type" value="Genomic_DNA"/>
</dbReference>
<name>A0A8G0LKT2_9HYPO</name>
<keyword evidence="2" id="KW-1185">Reference proteome</keyword>
<organism evidence="1 2">
    <name type="scientific">Trichoderma simmonsii</name>
    <dbReference type="NCBI Taxonomy" id="1491479"/>
    <lineage>
        <taxon>Eukaryota</taxon>
        <taxon>Fungi</taxon>
        <taxon>Dikarya</taxon>
        <taxon>Ascomycota</taxon>
        <taxon>Pezizomycotina</taxon>
        <taxon>Sordariomycetes</taxon>
        <taxon>Hypocreomycetidae</taxon>
        <taxon>Hypocreales</taxon>
        <taxon>Hypocreaceae</taxon>
        <taxon>Trichoderma</taxon>
    </lineage>
</organism>
<evidence type="ECO:0000313" key="2">
    <source>
        <dbReference type="Proteomes" id="UP000826661"/>
    </source>
</evidence>
<protein>
    <submittedName>
        <fullName evidence="1">Uncharacterized protein</fullName>
    </submittedName>
</protein>
<reference evidence="1 2" key="1">
    <citation type="journal article" date="2021" name="BMC Genomics">
        <title>Telomere-to-telomere genome assembly of asparaginase-producing Trichoderma simmonsii.</title>
        <authorList>
            <person name="Chung D."/>
            <person name="Kwon Y.M."/>
            <person name="Yang Y."/>
        </authorList>
    </citation>
    <scope>NUCLEOTIDE SEQUENCE [LARGE SCALE GENOMIC DNA]</scope>
    <source>
        <strain evidence="1 2">GH-Sj1</strain>
    </source>
</reference>
<dbReference type="Proteomes" id="UP000826661">
    <property type="component" value="Chromosome VI"/>
</dbReference>
<accession>A0A8G0LKT2</accession>
<sequence>MLDTVCSSSGCSACFKGNMQGCPIRTASFHLSSGLLPTATLSLPSGSQPAFRGTSSNWSSPWSRPPSVGGNYWSASQCSGDLVASDATRLIARASSRANASLISCEDPDFCLLSEGEFFKLA</sequence>
<gene>
    <name evidence="1" type="ORF">H0G86_010802</name>
</gene>